<name>A0A6L9JTX4_PHOLM</name>
<comment type="caution">
    <text evidence="1">The sequence shown here is derived from an EMBL/GenBank/DDBJ whole genome shotgun (WGS) entry which is preliminary data.</text>
</comment>
<organism evidence="1 2">
    <name type="scientific">Photorhabdus laumondii subsp. laumondii</name>
    <name type="common">Photorhabdus luminescens subsp. laumondii</name>
    <dbReference type="NCBI Taxonomy" id="141679"/>
    <lineage>
        <taxon>Bacteria</taxon>
        <taxon>Pseudomonadati</taxon>
        <taxon>Pseudomonadota</taxon>
        <taxon>Gammaproteobacteria</taxon>
        <taxon>Enterobacterales</taxon>
        <taxon>Morganellaceae</taxon>
        <taxon>Photorhabdus</taxon>
    </lineage>
</organism>
<dbReference type="RefSeq" id="WP_157852121.1">
    <property type="nucleotide sequence ID" value="NZ_CAWMTZ010000216.1"/>
</dbReference>
<gene>
    <name evidence="1" type="ORF">GPY51_20380</name>
</gene>
<protein>
    <submittedName>
        <fullName evidence="1">Uncharacterized protein</fullName>
    </submittedName>
</protein>
<reference evidence="1 2" key="1">
    <citation type="submission" date="2019-12" db="EMBL/GenBank/DDBJ databases">
        <title>Engineering Photorhabdus to improve their lethality against agricultural pests.</title>
        <authorList>
            <person name="Machado R.A.R."/>
        </authorList>
    </citation>
    <scope>NUCLEOTIDE SEQUENCE [LARGE SCALE GENOMIC DNA]</scope>
    <source>
        <strain evidence="1 2">EN01</strain>
    </source>
</reference>
<sequence length="50" mass="5491">MPAAQAYAPPGFWGLGLIYKDGLVVTATVLYPMDFKMLRGGKGVNPREHR</sequence>
<evidence type="ECO:0000313" key="1">
    <source>
        <dbReference type="EMBL" id="NDL41046.1"/>
    </source>
</evidence>
<dbReference type="EMBL" id="WSFA01000066">
    <property type="protein sequence ID" value="NDL41046.1"/>
    <property type="molecule type" value="Genomic_DNA"/>
</dbReference>
<proteinExistence type="predicted"/>
<dbReference type="Proteomes" id="UP000479300">
    <property type="component" value="Unassembled WGS sequence"/>
</dbReference>
<evidence type="ECO:0000313" key="2">
    <source>
        <dbReference type="Proteomes" id="UP000479300"/>
    </source>
</evidence>
<dbReference type="AlphaFoldDB" id="A0A6L9JTX4"/>
<accession>A0A6L9JTX4</accession>
<dbReference type="GeneID" id="48851209"/>